<dbReference type="PROSITE" id="PS50293">
    <property type="entry name" value="TPR_REGION"/>
    <property type="match status" value="2"/>
</dbReference>
<feature type="repeat" description="TPR" evidence="8">
    <location>
        <begin position="530"/>
        <end position="563"/>
    </location>
</feature>
<dbReference type="SUPFAM" id="SSF56399">
    <property type="entry name" value="ADP-ribosylation"/>
    <property type="match status" value="1"/>
</dbReference>
<evidence type="ECO:0000256" key="4">
    <source>
        <dbReference type="ARBA" id="ARBA00022695"/>
    </source>
</evidence>
<gene>
    <name evidence="14" type="ORF">FNK824_LOCUS33667</name>
    <name evidence="13" type="ORF">OTI717_LOCUS34133</name>
    <name evidence="11" type="ORF">RFH988_LOCUS37148</name>
    <name evidence="12" type="ORF">SEV965_LOCUS37179</name>
</gene>
<dbReference type="Proteomes" id="UP000663889">
    <property type="component" value="Unassembled WGS sequence"/>
</dbReference>
<dbReference type="GO" id="GO:0106274">
    <property type="term" value="F:NAD+-protein-arginine ADP-ribosyltransferase activity"/>
    <property type="evidence" value="ECO:0007669"/>
    <property type="project" value="UniProtKB-EC"/>
</dbReference>
<evidence type="ECO:0000256" key="2">
    <source>
        <dbReference type="ARBA" id="ARBA00022676"/>
    </source>
</evidence>
<comment type="caution">
    <text evidence="12">The sequence shown here is derived from an EMBL/GenBank/DDBJ whole genome shotgun (WGS) entry which is preliminary data.</text>
</comment>
<evidence type="ECO:0000256" key="10">
    <source>
        <dbReference type="SAM" id="Coils"/>
    </source>
</evidence>
<keyword evidence="4" id="KW-0548">Nucleotidyltransferase</keyword>
<dbReference type="EMBL" id="CAJOBE010012527">
    <property type="protein sequence ID" value="CAF4150670.1"/>
    <property type="molecule type" value="Genomic_DNA"/>
</dbReference>
<feature type="coiled-coil region" evidence="10">
    <location>
        <begin position="118"/>
        <end position="145"/>
    </location>
</feature>
<evidence type="ECO:0000313" key="14">
    <source>
        <dbReference type="EMBL" id="CAF4150670.1"/>
    </source>
</evidence>
<keyword evidence="6 8" id="KW-0802">TPR repeat</keyword>
<evidence type="ECO:0000256" key="3">
    <source>
        <dbReference type="ARBA" id="ARBA00022679"/>
    </source>
</evidence>
<evidence type="ECO:0000256" key="5">
    <source>
        <dbReference type="ARBA" id="ARBA00022737"/>
    </source>
</evidence>
<dbReference type="EMBL" id="CAJNOO010007043">
    <property type="protein sequence ID" value="CAF1460858.1"/>
    <property type="molecule type" value="Genomic_DNA"/>
</dbReference>
<keyword evidence="9" id="KW-0520">NAD</keyword>
<keyword evidence="2 9" id="KW-0328">Glycosyltransferase</keyword>
<dbReference type="InterPro" id="IPR011990">
    <property type="entry name" value="TPR-like_helical_dom_sf"/>
</dbReference>
<dbReference type="SMART" id="SM00028">
    <property type="entry name" value="TPR"/>
    <property type="match status" value="6"/>
</dbReference>
<dbReference type="EMBL" id="CAJOAX010011855">
    <property type="protein sequence ID" value="CAF4101176.1"/>
    <property type="molecule type" value="Genomic_DNA"/>
</dbReference>
<evidence type="ECO:0000256" key="7">
    <source>
        <dbReference type="ARBA" id="ARBA00047597"/>
    </source>
</evidence>
<name>A0A815UQZ7_9BILA</name>
<feature type="repeat" description="TPR" evidence="8">
    <location>
        <begin position="572"/>
        <end position="605"/>
    </location>
</feature>
<dbReference type="Proteomes" id="UP000663882">
    <property type="component" value="Unassembled WGS sequence"/>
</dbReference>
<dbReference type="EMBL" id="CAJNOU010007410">
    <property type="protein sequence ID" value="CAF1524183.1"/>
    <property type="molecule type" value="Genomic_DNA"/>
</dbReference>
<dbReference type="InterPro" id="IPR000768">
    <property type="entry name" value="ART"/>
</dbReference>
<dbReference type="Proteomes" id="UP000663874">
    <property type="component" value="Unassembled WGS sequence"/>
</dbReference>
<evidence type="ECO:0000256" key="8">
    <source>
        <dbReference type="PROSITE-ProRule" id="PRU00339"/>
    </source>
</evidence>
<keyword evidence="9" id="KW-0521">NADP</keyword>
<dbReference type="OrthoDB" id="19588at2759"/>
<dbReference type="InterPro" id="IPR019734">
    <property type="entry name" value="TPR_rpt"/>
</dbReference>
<evidence type="ECO:0000313" key="13">
    <source>
        <dbReference type="EMBL" id="CAF4101176.1"/>
    </source>
</evidence>
<evidence type="ECO:0000313" key="15">
    <source>
        <dbReference type="Proteomes" id="UP000663889"/>
    </source>
</evidence>
<protein>
    <recommendedName>
        <fullName evidence="9">NAD(P)(+)--arginine ADP-ribosyltransferase</fullName>
        <ecNumber evidence="9">2.4.2.31</ecNumber>
    </recommendedName>
    <alternativeName>
        <fullName evidence="9">Mono(ADP-ribosyl)transferase</fullName>
    </alternativeName>
</protein>
<dbReference type="EC" id="2.4.2.31" evidence="9"/>
<reference evidence="12" key="1">
    <citation type="submission" date="2021-02" db="EMBL/GenBank/DDBJ databases">
        <authorList>
            <person name="Nowell W R."/>
        </authorList>
    </citation>
    <scope>NUCLEOTIDE SEQUENCE</scope>
</reference>
<evidence type="ECO:0000313" key="12">
    <source>
        <dbReference type="EMBL" id="CAF1524183.1"/>
    </source>
</evidence>
<dbReference type="PROSITE" id="PS51996">
    <property type="entry name" value="TR_MART"/>
    <property type="match status" value="1"/>
</dbReference>
<comment type="similarity">
    <text evidence="1 9">Belongs to the Arg-specific ADP-ribosyltransferase family.</text>
</comment>
<dbReference type="Gene3D" id="1.25.40.10">
    <property type="entry name" value="Tetratricopeptide repeat domain"/>
    <property type="match status" value="2"/>
</dbReference>
<dbReference type="Pfam" id="PF13424">
    <property type="entry name" value="TPR_12"/>
    <property type="match status" value="2"/>
</dbReference>
<dbReference type="Gene3D" id="3.90.176.10">
    <property type="entry name" value="Toxin ADP-ribosyltransferase, Chain A, domain 1"/>
    <property type="match status" value="1"/>
</dbReference>
<dbReference type="Proteomes" id="UP000663823">
    <property type="component" value="Unassembled WGS sequence"/>
</dbReference>
<keyword evidence="10" id="KW-0175">Coiled coil</keyword>
<organism evidence="12 15">
    <name type="scientific">Rotaria sordida</name>
    <dbReference type="NCBI Taxonomy" id="392033"/>
    <lineage>
        <taxon>Eukaryota</taxon>
        <taxon>Metazoa</taxon>
        <taxon>Spiralia</taxon>
        <taxon>Gnathifera</taxon>
        <taxon>Rotifera</taxon>
        <taxon>Eurotatoria</taxon>
        <taxon>Bdelloidea</taxon>
        <taxon>Philodinida</taxon>
        <taxon>Philodinidae</taxon>
        <taxon>Rotaria</taxon>
    </lineage>
</organism>
<evidence type="ECO:0000256" key="9">
    <source>
        <dbReference type="RuleBase" id="RU361228"/>
    </source>
</evidence>
<sequence>MAENVTTTNDSLKSTSCQIVENFVFVWIDSNFDEPNEKNQQFISKLENIVNSIQKFTDIDQCIEFLAKIKDENIFLLISDPLGRKLLPLIQQYTQIYSIYTTLKQQPWMKQYDDIKNVVSLDELLNILEQDIRQLNNDLISMNIIPQSLNTDLNRLEPSFMYFQLLKENLFVLEYDQHAFDELVTFCRTKYHNKKDELKIIDKFQKTYDKNTAIKWYTDECFVYHMLNKALRMVDIETIMKFGLVLHDIYYQIEQRHLESKYAPALHDNLHVVYRGKRISNTEFEKIKRNIGGLISFNNFLSTSEEFSVASRFATVSRSNKDKIGVIFTIKIDPLNASAPYASIKDISLYDNEKEVLFSISSIFRIDEVSKCQKNKRFWQVDLSLTSDNDPQLRRLTDHMRHALGGGDVWHRMGQLMIKIGELKKAEEIFGILLEKVPQNDRKQCAFLCNQLGYIWKQKGNLDNALHYYKSSLATSLNYLPSNDPLFSSVYSNIGGILKKQGKLDEALKYYQRVLQNDLSMFEPNQIEIAIDYNNIGAILEEQGKYSDALKSYDQALEIKLAHLPPNHPSLAKTYMNIGSLHHKMDDNAMAITYYEKALANQQRSLLSNDPSLMITHIRLADLYESLHKYKEAVEHRQSMIYIARQILGDNHAEVQKEQKYLDELRKKI</sequence>
<comment type="catalytic activity">
    <reaction evidence="7 9">
        <text>L-arginyl-[protein] + NAD(+) = N(omega)-(ADP-D-ribosyl)-L-arginyl-[protein] + nicotinamide + H(+)</text>
        <dbReference type="Rhea" id="RHEA:19149"/>
        <dbReference type="Rhea" id="RHEA-COMP:10532"/>
        <dbReference type="Rhea" id="RHEA-COMP:15087"/>
        <dbReference type="ChEBI" id="CHEBI:15378"/>
        <dbReference type="ChEBI" id="CHEBI:17154"/>
        <dbReference type="ChEBI" id="CHEBI:29965"/>
        <dbReference type="ChEBI" id="CHEBI:57540"/>
        <dbReference type="ChEBI" id="CHEBI:142554"/>
        <dbReference type="EC" id="2.4.2.31"/>
    </reaction>
</comment>
<evidence type="ECO:0000313" key="11">
    <source>
        <dbReference type="EMBL" id="CAF1460858.1"/>
    </source>
</evidence>
<accession>A0A815UQZ7</accession>
<evidence type="ECO:0000256" key="1">
    <source>
        <dbReference type="ARBA" id="ARBA00009558"/>
    </source>
</evidence>
<feature type="repeat" description="TPR" evidence="8">
    <location>
        <begin position="488"/>
        <end position="521"/>
    </location>
</feature>
<dbReference type="SUPFAM" id="SSF48452">
    <property type="entry name" value="TPR-like"/>
    <property type="match status" value="1"/>
</dbReference>
<dbReference type="Pfam" id="PF01129">
    <property type="entry name" value="ART"/>
    <property type="match status" value="1"/>
</dbReference>
<keyword evidence="5" id="KW-0677">Repeat</keyword>
<dbReference type="GO" id="GO:0016779">
    <property type="term" value="F:nucleotidyltransferase activity"/>
    <property type="evidence" value="ECO:0007669"/>
    <property type="project" value="UniProtKB-KW"/>
</dbReference>
<evidence type="ECO:0000256" key="6">
    <source>
        <dbReference type="ARBA" id="ARBA00022803"/>
    </source>
</evidence>
<dbReference type="PANTHER" id="PTHR45641:SF1">
    <property type="entry name" value="AAA+ ATPASE DOMAIN-CONTAINING PROTEIN"/>
    <property type="match status" value="1"/>
</dbReference>
<dbReference type="PANTHER" id="PTHR45641">
    <property type="entry name" value="TETRATRICOPEPTIDE REPEAT PROTEIN (AFU_ORTHOLOGUE AFUA_6G03870)"/>
    <property type="match status" value="1"/>
</dbReference>
<dbReference type="PROSITE" id="PS50005">
    <property type="entry name" value="TPR"/>
    <property type="match status" value="4"/>
</dbReference>
<keyword evidence="3 9" id="KW-0808">Transferase</keyword>
<dbReference type="AlphaFoldDB" id="A0A815UQZ7"/>
<feature type="repeat" description="TPR" evidence="8">
    <location>
        <begin position="407"/>
        <end position="440"/>
    </location>
</feature>
<proteinExistence type="inferred from homology"/>